<evidence type="ECO:0000256" key="4">
    <source>
        <dbReference type="SAM" id="Phobius"/>
    </source>
</evidence>
<keyword evidence="2" id="KW-0238">DNA-binding</keyword>
<feature type="transmembrane region" description="Helical" evidence="4">
    <location>
        <begin position="118"/>
        <end position="142"/>
    </location>
</feature>
<name>A0A6F9EEH8_9BACL</name>
<dbReference type="PROSITE" id="PS50949">
    <property type="entry name" value="HTH_GNTR"/>
    <property type="match status" value="1"/>
</dbReference>
<feature type="transmembrane region" description="Helical" evidence="4">
    <location>
        <begin position="149"/>
        <end position="172"/>
    </location>
</feature>
<dbReference type="SMART" id="SM00345">
    <property type="entry name" value="HTH_GNTR"/>
    <property type="match status" value="1"/>
</dbReference>
<organism evidence="6 7">
    <name type="scientific">Kyrpidia spormannii</name>
    <dbReference type="NCBI Taxonomy" id="2055160"/>
    <lineage>
        <taxon>Bacteria</taxon>
        <taxon>Bacillati</taxon>
        <taxon>Bacillota</taxon>
        <taxon>Bacilli</taxon>
        <taxon>Bacillales</taxon>
        <taxon>Alicyclobacillaceae</taxon>
        <taxon>Kyrpidia</taxon>
    </lineage>
</organism>
<dbReference type="Pfam" id="PF13346">
    <property type="entry name" value="ABC2_membrane_5"/>
    <property type="match status" value="1"/>
</dbReference>
<dbReference type="InterPro" id="IPR025699">
    <property type="entry name" value="ABC2_memb-like"/>
</dbReference>
<evidence type="ECO:0000313" key="7">
    <source>
        <dbReference type="Proteomes" id="UP000502196"/>
    </source>
</evidence>
<dbReference type="GO" id="GO:0003700">
    <property type="term" value="F:DNA-binding transcription factor activity"/>
    <property type="evidence" value="ECO:0007669"/>
    <property type="project" value="InterPro"/>
</dbReference>
<sequence>MREGDLLPSIRQLARDLRISVITTKRAYDELEKEGLVVSVVGKGSFIAGQNPLFLKEQRLKAIEEQLARVVKECRALGLGLDDIKTMLEIPRMRARSGCSGTAIPAAVKRPKTAAMGWAHLGGVVTAALLWSAIILPLYFWLGSVFVRYLSFIVFVIAFGIGSAAGAIRALVSSESTGWIVHLWAWSRSLAAGEAFAWVYLLLTAAVLFVGSMLLSVRLYQRREF</sequence>
<gene>
    <name evidence="6" type="ORF">COOX1_3032</name>
</gene>
<dbReference type="GO" id="GO:0003677">
    <property type="term" value="F:DNA binding"/>
    <property type="evidence" value="ECO:0007669"/>
    <property type="project" value="UniProtKB-KW"/>
</dbReference>
<keyword evidence="1" id="KW-0805">Transcription regulation</keyword>
<reference evidence="6 7" key="1">
    <citation type="submission" date="2020-04" db="EMBL/GenBank/DDBJ databases">
        <authorList>
            <person name="Hogendoorn C."/>
        </authorList>
    </citation>
    <scope>NUCLEOTIDE SEQUENCE [LARGE SCALE GENOMIC DNA]</scope>
    <source>
        <strain evidence="6">COOX1</strain>
    </source>
</reference>
<evidence type="ECO:0000256" key="1">
    <source>
        <dbReference type="ARBA" id="ARBA00023015"/>
    </source>
</evidence>
<accession>A0A6F9EEH8</accession>
<evidence type="ECO:0000256" key="3">
    <source>
        <dbReference type="ARBA" id="ARBA00023163"/>
    </source>
</evidence>
<proteinExistence type="predicted"/>
<dbReference type="AlphaFoldDB" id="A0A6F9EEH8"/>
<dbReference type="InterPro" id="IPR036390">
    <property type="entry name" value="WH_DNA-bd_sf"/>
</dbReference>
<dbReference type="Proteomes" id="UP000502196">
    <property type="component" value="Chromosome"/>
</dbReference>
<dbReference type="EMBL" id="LR792683">
    <property type="protein sequence ID" value="CAB3395679.1"/>
    <property type="molecule type" value="Genomic_DNA"/>
</dbReference>
<keyword evidence="4" id="KW-0472">Membrane</keyword>
<dbReference type="InterPro" id="IPR036388">
    <property type="entry name" value="WH-like_DNA-bd_sf"/>
</dbReference>
<dbReference type="SUPFAM" id="SSF46785">
    <property type="entry name" value="Winged helix' DNA-binding domain"/>
    <property type="match status" value="1"/>
</dbReference>
<feature type="domain" description="HTH gntR-type" evidence="5">
    <location>
        <begin position="1"/>
        <end position="50"/>
    </location>
</feature>
<keyword evidence="4" id="KW-1133">Transmembrane helix</keyword>
<dbReference type="Pfam" id="PF00392">
    <property type="entry name" value="GntR"/>
    <property type="match status" value="1"/>
</dbReference>
<dbReference type="PANTHER" id="PTHR38445">
    <property type="entry name" value="HTH-TYPE TRANSCRIPTIONAL REPRESSOR YTRA"/>
    <property type="match status" value="1"/>
</dbReference>
<evidence type="ECO:0000259" key="5">
    <source>
        <dbReference type="PROSITE" id="PS50949"/>
    </source>
</evidence>
<dbReference type="InterPro" id="IPR000524">
    <property type="entry name" value="Tscrpt_reg_HTH_GntR"/>
</dbReference>
<protein>
    <recommendedName>
        <fullName evidence="5">HTH gntR-type domain-containing protein</fullName>
    </recommendedName>
</protein>
<evidence type="ECO:0000313" key="6">
    <source>
        <dbReference type="EMBL" id="CAB3395679.1"/>
    </source>
</evidence>
<dbReference type="Gene3D" id="1.10.10.10">
    <property type="entry name" value="Winged helix-like DNA-binding domain superfamily/Winged helix DNA-binding domain"/>
    <property type="match status" value="1"/>
</dbReference>
<keyword evidence="4" id="KW-0812">Transmembrane</keyword>
<dbReference type="PANTHER" id="PTHR38445:SF7">
    <property type="entry name" value="GNTR-FAMILY TRANSCRIPTIONAL REGULATOR"/>
    <property type="match status" value="1"/>
</dbReference>
<dbReference type="CDD" id="cd07377">
    <property type="entry name" value="WHTH_GntR"/>
    <property type="match status" value="1"/>
</dbReference>
<evidence type="ECO:0000256" key="2">
    <source>
        <dbReference type="ARBA" id="ARBA00023125"/>
    </source>
</evidence>
<keyword evidence="3" id="KW-0804">Transcription</keyword>
<feature type="transmembrane region" description="Helical" evidence="4">
    <location>
        <begin position="195"/>
        <end position="217"/>
    </location>
</feature>